<dbReference type="Gene3D" id="1.10.443.10">
    <property type="entry name" value="Intergrase catalytic core"/>
    <property type="match status" value="1"/>
</dbReference>
<protein>
    <submittedName>
        <fullName evidence="7">Tyrosine-type recombinase/integrase</fullName>
    </submittedName>
</protein>
<dbReference type="PANTHER" id="PTHR30349:SF41">
    <property type="entry name" value="INTEGRASE_RECOMBINASE PROTEIN MJ0367-RELATED"/>
    <property type="match status" value="1"/>
</dbReference>
<comment type="similarity">
    <text evidence="1">Belongs to the 'phage' integrase family.</text>
</comment>
<dbReference type="Gene3D" id="1.10.150.130">
    <property type="match status" value="1"/>
</dbReference>
<keyword evidence="4" id="KW-0233">DNA recombination</keyword>
<evidence type="ECO:0000313" key="7">
    <source>
        <dbReference type="EMBL" id="QPK01425.1"/>
    </source>
</evidence>
<dbReference type="Pfam" id="PF00589">
    <property type="entry name" value="Phage_integrase"/>
    <property type="match status" value="1"/>
</dbReference>
<dbReference type="GO" id="GO:0015074">
    <property type="term" value="P:DNA integration"/>
    <property type="evidence" value="ECO:0007669"/>
    <property type="project" value="UniProtKB-KW"/>
</dbReference>
<dbReference type="InterPro" id="IPR010998">
    <property type="entry name" value="Integrase_recombinase_N"/>
</dbReference>
<name>A0A7T0DXQ3_9ENTR</name>
<dbReference type="SUPFAM" id="SSF56349">
    <property type="entry name" value="DNA breaking-rejoining enzymes"/>
    <property type="match status" value="1"/>
</dbReference>
<dbReference type="AlphaFoldDB" id="A0A7T0DXQ3"/>
<gene>
    <name evidence="7" type="ORF">IDM36_04605</name>
</gene>
<evidence type="ECO:0000256" key="2">
    <source>
        <dbReference type="ARBA" id="ARBA00022908"/>
    </source>
</evidence>
<dbReference type="InterPro" id="IPR013762">
    <property type="entry name" value="Integrase-like_cat_sf"/>
</dbReference>
<evidence type="ECO:0000256" key="3">
    <source>
        <dbReference type="ARBA" id="ARBA00023125"/>
    </source>
</evidence>
<dbReference type="PROSITE" id="PS51898">
    <property type="entry name" value="TYR_RECOMBINASE"/>
    <property type="match status" value="1"/>
</dbReference>
<evidence type="ECO:0000256" key="5">
    <source>
        <dbReference type="SAM" id="MobiDB-lite"/>
    </source>
</evidence>
<dbReference type="GO" id="GO:0003677">
    <property type="term" value="F:DNA binding"/>
    <property type="evidence" value="ECO:0007669"/>
    <property type="project" value="UniProtKB-KW"/>
</dbReference>
<dbReference type="PANTHER" id="PTHR30349">
    <property type="entry name" value="PHAGE INTEGRASE-RELATED"/>
    <property type="match status" value="1"/>
</dbReference>
<proteinExistence type="inferred from homology"/>
<dbReference type="InterPro" id="IPR050090">
    <property type="entry name" value="Tyrosine_recombinase_XerCD"/>
</dbReference>
<accession>A0A7T0DXQ3</accession>
<evidence type="ECO:0000256" key="4">
    <source>
        <dbReference type="ARBA" id="ARBA00023172"/>
    </source>
</evidence>
<dbReference type="GO" id="GO:0006310">
    <property type="term" value="P:DNA recombination"/>
    <property type="evidence" value="ECO:0007669"/>
    <property type="project" value="UniProtKB-KW"/>
</dbReference>
<sequence length="426" mass="48010">MKYKPDQYITSDSYGVYYIRIAIPEWLRSAFGGKKTLVRSLNTSDLRVARRKRDVIADEYHRVREIAEPPKPDSLQDTISYLQSVAKYAKASPVPKSTQTKEESQESPTAHRANKPENKLAPSCPSLVKMLDVYLLQNAEILKLGTLSKTKKAVELFLDYLKRSDIRLNDINRTTVTGWLDAMNGVKAVQTQANYLSALACILDLASARYHDAPPIQNNPFRLHKLHTAKSRTSYEAFTDNEVIALLRGLQEAGEVELFDVASIAAYSGMRIGEICNLQPQHIIVVNGVNCFQVLEGKTANAARIIPLHSSLISMVSERCKKPYNGFLFYRASITKREDGKRSSWHVNRFGRLKRDILPDSENKVFHSYRHAVISKLNAAGVPESRVSLLAGHSFGETESFTTYSKSVPERIVKELQGYVELIIYK</sequence>
<dbReference type="InterPro" id="IPR002104">
    <property type="entry name" value="Integrase_catalytic"/>
</dbReference>
<dbReference type="EMBL" id="CP061801">
    <property type="protein sequence ID" value="QPK01425.1"/>
    <property type="molecule type" value="Genomic_DNA"/>
</dbReference>
<keyword evidence="3" id="KW-0238">DNA-binding</keyword>
<evidence type="ECO:0000256" key="1">
    <source>
        <dbReference type="ARBA" id="ARBA00008857"/>
    </source>
</evidence>
<dbReference type="Pfam" id="PF20172">
    <property type="entry name" value="DUF6538"/>
    <property type="match status" value="1"/>
</dbReference>
<dbReference type="InterPro" id="IPR011010">
    <property type="entry name" value="DNA_brk_join_enz"/>
</dbReference>
<feature type="domain" description="Tyr recombinase" evidence="6">
    <location>
        <begin position="233"/>
        <end position="417"/>
    </location>
</feature>
<dbReference type="InterPro" id="IPR046668">
    <property type="entry name" value="DUF6538"/>
</dbReference>
<reference evidence="7" key="1">
    <citation type="submission" date="2020-09" db="EMBL/GenBank/DDBJ databases">
        <title>First Report of a novel Colistin-Resistant species of Enterobacter cloacae complex Producing MCR-5 isolated from hospital sewage water.</title>
        <authorList>
            <person name="Zhou K."/>
        </authorList>
    </citation>
    <scope>NUCLEOTIDE SEQUENCE [LARGE SCALE GENOMIC DNA]</scope>
    <source>
        <strain evidence="7">HSW1412</strain>
    </source>
</reference>
<keyword evidence="2" id="KW-0229">DNA integration</keyword>
<organism evidence="7">
    <name type="scientific">Enterobacter mori</name>
    <dbReference type="NCBI Taxonomy" id="539813"/>
    <lineage>
        <taxon>Bacteria</taxon>
        <taxon>Pseudomonadati</taxon>
        <taxon>Pseudomonadota</taxon>
        <taxon>Gammaproteobacteria</taxon>
        <taxon>Enterobacterales</taxon>
        <taxon>Enterobacteriaceae</taxon>
        <taxon>Enterobacter</taxon>
    </lineage>
</organism>
<feature type="region of interest" description="Disordered" evidence="5">
    <location>
        <begin position="90"/>
        <end position="121"/>
    </location>
</feature>
<evidence type="ECO:0000259" key="6">
    <source>
        <dbReference type="PROSITE" id="PS51898"/>
    </source>
</evidence>